<dbReference type="InterPro" id="IPR011010">
    <property type="entry name" value="DNA_brk_join_enz"/>
</dbReference>
<dbReference type="GO" id="GO:0003677">
    <property type="term" value="F:DNA binding"/>
    <property type="evidence" value="ECO:0007669"/>
    <property type="project" value="InterPro"/>
</dbReference>
<dbReference type="EMBL" id="JACHDD010000052">
    <property type="protein sequence ID" value="MBB5429775.1"/>
    <property type="molecule type" value="Genomic_DNA"/>
</dbReference>
<dbReference type="SUPFAM" id="SSF56349">
    <property type="entry name" value="DNA breaking-rejoining enzymes"/>
    <property type="match status" value="1"/>
</dbReference>
<dbReference type="Gene3D" id="1.10.443.10">
    <property type="entry name" value="Intergrase catalytic core"/>
    <property type="match status" value="1"/>
</dbReference>
<evidence type="ECO:0000259" key="4">
    <source>
        <dbReference type="PROSITE" id="PS51898"/>
    </source>
</evidence>
<keyword evidence="1" id="KW-0159">Chromosome partition</keyword>
<name>A0A7W8VBC8_PARAM</name>
<keyword evidence="2" id="KW-0229">DNA integration</keyword>
<sequence length="249" mass="27522">MTLTDVDTFLVDCSRRYARTTTADIACSIRSFSRFLFATGRSSRNLADSVIAPVQPRYEQPRRALAWEDVQRLLAAVDQSNPHGLRDYAMLLMMATYGFGAGELIRLRLDDINWTASTLQVLRPKTGARFTLPLLPVVAKALVRYLRGGRPPHTATRYLFVQLKLPFAPLTASSAVWHVIAKHAVVAGLTAPYLGSHVLRHSHAARQIDLGADPRVISEILGHRDPGSISAYVRIATETLRDISLPVPS</sequence>
<comment type="caution">
    <text evidence="5">The sequence shown here is derived from an EMBL/GenBank/DDBJ whole genome shotgun (WGS) entry which is preliminary data.</text>
</comment>
<dbReference type="InterPro" id="IPR002104">
    <property type="entry name" value="Integrase_catalytic"/>
</dbReference>
<keyword evidence="3" id="KW-0233">DNA recombination</keyword>
<dbReference type="GO" id="GO:0007059">
    <property type="term" value="P:chromosome segregation"/>
    <property type="evidence" value="ECO:0007669"/>
    <property type="project" value="UniProtKB-KW"/>
</dbReference>
<evidence type="ECO:0000256" key="3">
    <source>
        <dbReference type="ARBA" id="ARBA00023172"/>
    </source>
</evidence>
<dbReference type="InterPro" id="IPR013762">
    <property type="entry name" value="Integrase-like_cat_sf"/>
</dbReference>
<dbReference type="CDD" id="cd01188">
    <property type="entry name" value="INT_RitA_C_like"/>
    <property type="match status" value="1"/>
</dbReference>
<dbReference type="AlphaFoldDB" id="A0A7W8VBC8"/>
<evidence type="ECO:0000313" key="6">
    <source>
        <dbReference type="Proteomes" id="UP000592780"/>
    </source>
</evidence>
<protein>
    <submittedName>
        <fullName evidence="5">Integrase</fullName>
    </submittedName>
</protein>
<dbReference type="InterPro" id="IPR050090">
    <property type="entry name" value="Tyrosine_recombinase_XerCD"/>
</dbReference>
<dbReference type="PANTHER" id="PTHR30349">
    <property type="entry name" value="PHAGE INTEGRASE-RELATED"/>
    <property type="match status" value="1"/>
</dbReference>
<keyword evidence="6" id="KW-1185">Reference proteome</keyword>
<dbReference type="Proteomes" id="UP000592780">
    <property type="component" value="Unassembled WGS sequence"/>
</dbReference>
<dbReference type="Pfam" id="PF00589">
    <property type="entry name" value="Phage_integrase"/>
    <property type="match status" value="1"/>
</dbReference>
<dbReference type="PROSITE" id="PS51898">
    <property type="entry name" value="TYR_RECOMBINASE"/>
    <property type="match status" value="1"/>
</dbReference>
<dbReference type="GO" id="GO:0006310">
    <property type="term" value="P:DNA recombination"/>
    <property type="evidence" value="ECO:0007669"/>
    <property type="project" value="UniProtKB-KW"/>
</dbReference>
<reference evidence="5 6" key="1">
    <citation type="submission" date="2020-08" db="EMBL/GenBank/DDBJ databases">
        <title>Genomic Encyclopedia of Type Strains, Phase IV (KMG-V): Genome sequencing to study the core and pangenomes of soil and plant-associated prokaryotes.</title>
        <authorList>
            <person name="Whitman W."/>
        </authorList>
    </citation>
    <scope>NUCLEOTIDE SEQUENCE [LARGE SCALE GENOMIC DNA]</scope>
    <source>
        <strain evidence="5 6">JPY158</strain>
    </source>
</reference>
<gene>
    <name evidence="5" type="ORF">HDG40_007973</name>
</gene>
<accession>A0A7W8VBC8</accession>
<dbReference type="PANTHER" id="PTHR30349:SF81">
    <property type="entry name" value="TYROSINE RECOMBINASE XERC"/>
    <property type="match status" value="1"/>
</dbReference>
<proteinExistence type="predicted"/>
<organism evidence="5 6">
    <name type="scientific">Paraburkholderia atlantica</name>
    <dbReference type="NCBI Taxonomy" id="2654982"/>
    <lineage>
        <taxon>Bacteria</taxon>
        <taxon>Pseudomonadati</taxon>
        <taxon>Pseudomonadota</taxon>
        <taxon>Betaproteobacteria</taxon>
        <taxon>Burkholderiales</taxon>
        <taxon>Burkholderiaceae</taxon>
        <taxon>Paraburkholderia</taxon>
    </lineage>
</organism>
<feature type="domain" description="Tyr recombinase" evidence="4">
    <location>
        <begin position="60"/>
        <end position="245"/>
    </location>
</feature>
<evidence type="ECO:0000256" key="1">
    <source>
        <dbReference type="ARBA" id="ARBA00022829"/>
    </source>
</evidence>
<evidence type="ECO:0000313" key="5">
    <source>
        <dbReference type="EMBL" id="MBB5429775.1"/>
    </source>
</evidence>
<evidence type="ECO:0000256" key="2">
    <source>
        <dbReference type="ARBA" id="ARBA00022908"/>
    </source>
</evidence>
<dbReference type="GO" id="GO:0015074">
    <property type="term" value="P:DNA integration"/>
    <property type="evidence" value="ECO:0007669"/>
    <property type="project" value="UniProtKB-KW"/>
</dbReference>